<feature type="compositionally biased region" description="Basic residues" evidence="1">
    <location>
        <begin position="246"/>
        <end position="266"/>
    </location>
</feature>
<feature type="region of interest" description="Disordered" evidence="1">
    <location>
        <begin position="1"/>
        <end position="103"/>
    </location>
</feature>
<reference evidence="2" key="2">
    <citation type="submission" date="2025-09" db="UniProtKB">
        <authorList>
            <consortium name="Ensembl"/>
        </authorList>
    </citation>
    <scope>IDENTIFICATION</scope>
</reference>
<dbReference type="GeneTree" id="ENSGT00490000044657"/>
<feature type="compositionally biased region" description="Pro residues" evidence="1">
    <location>
        <begin position="310"/>
        <end position="341"/>
    </location>
</feature>
<dbReference type="Ensembl" id="ENSABRT00000001211.1">
    <property type="protein sequence ID" value="ENSABRP00000000808.1"/>
    <property type="gene ID" value="ENSABRG00000000881.1"/>
</dbReference>
<proteinExistence type="predicted"/>
<dbReference type="AlphaFoldDB" id="A0A8B9B9A2"/>
<reference evidence="2" key="1">
    <citation type="submission" date="2025-08" db="UniProtKB">
        <authorList>
            <consortium name="Ensembl"/>
        </authorList>
    </citation>
    <scope>IDENTIFICATION</scope>
</reference>
<evidence type="ECO:0000313" key="3">
    <source>
        <dbReference type="Proteomes" id="UP000694426"/>
    </source>
</evidence>
<evidence type="ECO:0000256" key="1">
    <source>
        <dbReference type="SAM" id="MobiDB-lite"/>
    </source>
</evidence>
<name>A0A8B9B9A2_9AVES</name>
<accession>A0A8B9B9A2</accession>
<feature type="compositionally biased region" description="Low complexity" evidence="1">
    <location>
        <begin position="59"/>
        <end position="83"/>
    </location>
</feature>
<evidence type="ECO:0000313" key="2">
    <source>
        <dbReference type="Ensembl" id="ENSABRP00000000808.1"/>
    </source>
</evidence>
<keyword evidence="3" id="KW-1185">Reference proteome</keyword>
<feature type="region of interest" description="Disordered" evidence="1">
    <location>
        <begin position="237"/>
        <end position="341"/>
    </location>
</feature>
<sequence>MLNWTSRTLSDWPERGEKGRSDGTELRRCRWERRGGPQAGTDAAGFKPAPGSPPEPTLSGKSPSAPSLPAPSATSHASPSSWARGEGKDPGWGSGAAGGRARTGEGADGVLLAQVEALHVAVLRAAEEHVHLGGVEADLVDRALVLGEELVLLVARRLAQVPGDHHAVGGGRGQQVLVHLVPHHVGAAEVERGLAAHAEVQLLHELLLLDAVDLEDVAPGHHHLGGVAAHADGVGGGVQVAEHGAPRQRRAAQRRAGPRHLLHGRAGRGDPSPGRGLRAWRHGGRHSGPGGRPAPPRPGRNEPRGAAAPSPGPPRFPPGSPPGPPRGPPGPLSPRRPQPGP</sequence>
<dbReference type="Proteomes" id="UP000694426">
    <property type="component" value="Unplaced"/>
</dbReference>
<feature type="compositionally biased region" description="Basic and acidic residues" evidence="1">
    <location>
        <begin position="12"/>
        <end position="35"/>
    </location>
</feature>
<organism evidence="2 3">
    <name type="scientific">Anser brachyrhynchus</name>
    <name type="common">Pink-footed goose</name>
    <dbReference type="NCBI Taxonomy" id="132585"/>
    <lineage>
        <taxon>Eukaryota</taxon>
        <taxon>Metazoa</taxon>
        <taxon>Chordata</taxon>
        <taxon>Craniata</taxon>
        <taxon>Vertebrata</taxon>
        <taxon>Euteleostomi</taxon>
        <taxon>Archelosauria</taxon>
        <taxon>Archosauria</taxon>
        <taxon>Dinosauria</taxon>
        <taxon>Saurischia</taxon>
        <taxon>Theropoda</taxon>
        <taxon>Coelurosauria</taxon>
        <taxon>Aves</taxon>
        <taxon>Neognathae</taxon>
        <taxon>Galloanserae</taxon>
        <taxon>Anseriformes</taxon>
        <taxon>Anatidae</taxon>
        <taxon>Anserinae</taxon>
        <taxon>Anser</taxon>
    </lineage>
</organism>
<protein>
    <submittedName>
        <fullName evidence="2">Uncharacterized protein</fullName>
    </submittedName>
</protein>